<sequence>MTTPTIAIIAGASVVPELYAPLQSAFETKGYPTVVTEPPSITTADATTVLVDTDVEYVRLSVLAPLLAEGKDVVLLLHSYGGAYGAAAAQGVSKKERLEKGEKGGVVGIVYAASFVVEPGQNALEALALTDLAGSGVVPGEKPGTLIFTSAAVLWPSLSPEEGAERIAKMKPCSVSAIATATSILYAPYQDPAYEGKIAFIGMEDDRLVTAERKKAYLETSGITLVKNLKGGHGIDLENAEEVADAVVGFVEGFGK</sequence>
<evidence type="ECO:0000313" key="2">
    <source>
        <dbReference type="EMBL" id="KAF2798545.1"/>
    </source>
</evidence>
<feature type="domain" description="AB hydrolase-1" evidence="1">
    <location>
        <begin position="55"/>
        <end position="246"/>
    </location>
</feature>
<dbReference type="EMBL" id="MU001781">
    <property type="protein sequence ID" value="KAF2798545.1"/>
    <property type="molecule type" value="Genomic_DNA"/>
</dbReference>
<dbReference type="AlphaFoldDB" id="A0A6A6XRE5"/>
<evidence type="ECO:0000259" key="1">
    <source>
        <dbReference type="Pfam" id="PF12697"/>
    </source>
</evidence>
<dbReference type="Pfam" id="PF12697">
    <property type="entry name" value="Abhydrolase_6"/>
    <property type="match status" value="1"/>
</dbReference>
<dbReference type="PANTHER" id="PTHR37017">
    <property type="entry name" value="AB HYDROLASE-1 DOMAIN-CONTAINING PROTEIN-RELATED"/>
    <property type="match status" value="1"/>
</dbReference>
<gene>
    <name evidence="2" type="ORF">K505DRAFT_321763</name>
</gene>
<dbReference type="Proteomes" id="UP000799757">
    <property type="component" value="Unassembled WGS sequence"/>
</dbReference>
<dbReference type="InterPro" id="IPR052897">
    <property type="entry name" value="Sec-Metab_Biosynth_Hydrolase"/>
</dbReference>
<proteinExistence type="predicted"/>
<dbReference type="InterPro" id="IPR000073">
    <property type="entry name" value="AB_hydrolase_1"/>
</dbReference>
<reference evidence="2" key="1">
    <citation type="journal article" date="2020" name="Stud. Mycol.">
        <title>101 Dothideomycetes genomes: a test case for predicting lifestyles and emergence of pathogens.</title>
        <authorList>
            <person name="Haridas S."/>
            <person name="Albert R."/>
            <person name="Binder M."/>
            <person name="Bloem J."/>
            <person name="Labutti K."/>
            <person name="Salamov A."/>
            <person name="Andreopoulos B."/>
            <person name="Baker S."/>
            <person name="Barry K."/>
            <person name="Bills G."/>
            <person name="Bluhm B."/>
            <person name="Cannon C."/>
            <person name="Castanera R."/>
            <person name="Culley D."/>
            <person name="Daum C."/>
            <person name="Ezra D."/>
            <person name="Gonzalez J."/>
            <person name="Henrissat B."/>
            <person name="Kuo A."/>
            <person name="Liang C."/>
            <person name="Lipzen A."/>
            <person name="Lutzoni F."/>
            <person name="Magnuson J."/>
            <person name="Mondo S."/>
            <person name="Nolan M."/>
            <person name="Ohm R."/>
            <person name="Pangilinan J."/>
            <person name="Park H.-J."/>
            <person name="Ramirez L."/>
            <person name="Alfaro M."/>
            <person name="Sun H."/>
            <person name="Tritt A."/>
            <person name="Yoshinaga Y."/>
            <person name="Zwiers L.-H."/>
            <person name="Turgeon B."/>
            <person name="Goodwin S."/>
            <person name="Spatafora J."/>
            <person name="Crous P."/>
            <person name="Grigoriev I."/>
        </authorList>
    </citation>
    <scope>NUCLEOTIDE SEQUENCE</scope>
    <source>
        <strain evidence="2">CBS 109.77</strain>
    </source>
</reference>
<dbReference type="SUPFAM" id="SSF53474">
    <property type="entry name" value="alpha/beta-Hydrolases"/>
    <property type="match status" value="1"/>
</dbReference>
<organism evidence="2 3">
    <name type="scientific">Melanomma pulvis-pyrius CBS 109.77</name>
    <dbReference type="NCBI Taxonomy" id="1314802"/>
    <lineage>
        <taxon>Eukaryota</taxon>
        <taxon>Fungi</taxon>
        <taxon>Dikarya</taxon>
        <taxon>Ascomycota</taxon>
        <taxon>Pezizomycotina</taxon>
        <taxon>Dothideomycetes</taxon>
        <taxon>Pleosporomycetidae</taxon>
        <taxon>Pleosporales</taxon>
        <taxon>Melanommataceae</taxon>
        <taxon>Melanomma</taxon>
    </lineage>
</organism>
<protein>
    <recommendedName>
        <fullName evidence="1">AB hydrolase-1 domain-containing protein</fullName>
    </recommendedName>
</protein>
<accession>A0A6A6XRE5</accession>
<dbReference type="Gene3D" id="3.40.50.1820">
    <property type="entry name" value="alpha/beta hydrolase"/>
    <property type="match status" value="1"/>
</dbReference>
<evidence type="ECO:0000313" key="3">
    <source>
        <dbReference type="Proteomes" id="UP000799757"/>
    </source>
</evidence>
<name>A0A6A6XRE5_9PLEO</name>
<keyword evidence="3" id="KW-1185">Reference proteome</keyword>
<dbReference type="OrthoDB" id="408373at2759"/>
<dbReference type="InterPro" id="IPR029058">
    <property type="entry name" value="AB_hydrolase_fold"/>
</dbReference>
<dbReference type="PANTHER" id="PTHR37017:SF13">
    <property type="entry name" value="AB HYDROLASE-1 DOMAIN-CONTAINING PROTEIN"/>
    <property type="match status" value="1"/>
</dbReference>